<evidence type="ECO:0000313" key="3">
    <source>
        <dbReference type="Proteomes" id="UP001055153"/>
    </source>
</evidence>
<name>A0ABQ4SED8_9HYPH</name>
<comment type="caution">
    <text evidence="2">The sequence shown here is derived from an EMBL/GenBank/DDBJ whole genome shotgun (WGS) entry which is preliminary data.</text>
</comment>
<accession>A0ABQ4SED8</accession>
<reference evidence="2" key="2">
    <citation type="submission" date="2021-08" db="EMBL/GenBank/DDBJ databases">
        <authorList>
            <person name="Tani A."/>
            <person name="Ola A."/>
            <person name="Ogura Y."/>
            <person name="Katsura K."/>
            <person name="Hayashi T."/>
        </authorList>
    </citation>
    <scope>NUCLEOTIDE SEQUENCE</scope>
    <source>
        <strain evidence="2">DSM 17168</strain>
    </source>
</reference>
<dbReference type="RefSeq" id="WP_238236341.1">
    <property type="nucleotide sequence ID" value="NZ_BPQQ01000037.1"/>
</dbReference>
<dbReference type="Proteomes" id="UP001055153">
    <property type="component" value="Unassembled WGS sequence"/>
</dbReference>
<dbReference type="EMBL" id="BPQQ01000037">
    <property type="protein sequence ID" value="GJE01432.1"/>
    <property type="molecule type" value="Genomic_DNA"/>
</dbReference>
<organism evidence="2 3">
    <name type="scientific">Methylobacterium isbiliense</name>
    <dbReference type="NCBI Taxonomy" id="315478"/>
    <lineage>
        <taxon>Bacteria</taxon>
        <taxon>Pseudomonadati</taxon>
        <taxon>Pseudomonadota</taxon>
        <taxon>Alphaproteobacteria</taxon>
        <taxon>Hyphomicrobiales</taxon>
        <taxon>Methylobacteriaceae</taxon>
        <taxon>Methylobacterium</taxon>
    </lineage>
</organism>
<dbReference type="PROSITE" id="PS51186">
    <property type="entry name" value="GNAT"/>
    <property type="match status" value="1"/>
</dbReference>
<dbReference type="SUPFAM" id="SSF55729">
    <property type="entry name" value="Acyl-CoA N-acyltransferases (Nat)"/>
    <property type="match status" value="1"/>
</dbReference>
<dbReference type="InterPro" id="IPR016181">
    <property type="entry name" value="Acyl_CoA_acyltransferase"/>
</dbReference>
<dbReference type="CDD" id="cd04301">
    <property type="entry name" value="NAT_SF"/>
    <property type="match status" value="1"/>
</dbReference>
<protein>
    <submittedName>
        <fullName evidence="2">N-acetyltransferase Eis</fullName>
    </submittedName>
</protein>
<dbReference type="Gene3D" id="3.40.630.30">
    <property type="match status" value="1"/>
</dbReference>
<reference evidence="2" key="1">
    <citation type="journal article" date="2021" name="Front. Microbiol.">
        <title>Comprehensive Comparative Genomics and Phenotyping of Methylobacterium Species.</title>
        <authorList>
            <person name="Alessa O."/>
            <person name="Ogura Y."/>
            <person name="Fujitani Y."/>
            <person name="Takami H."/>
            <person name="Hayashi T."/>
            <person name="Sahin N."/>
            <person name="Tani A."/>
        </authorList>
    </citation>
    <scope>NUCLEOTIDE SEQUENCE</scope>
    <source>
        <strain evidence="2">DSM 17168</strain>
    </source>
</reference>
<dbReference type="InterPro" id="IPR000182">
    <property type="entry name" value="GNAT_dom"/>
</dbReference>
<keyword evidence="3" id="KW-1185">Reference proteome</keyword>
<evidence type="ECO:0000313" key="2">
    <source>
        <dbReference type="EMBL" id="GJE01432.1"/>
    </source>
</evidence>
<proteinExistence type="predicted"/>
<dbReference type="Pfam" id="PF00583">
    <property type="entry name" value="Acetyltransf_1"/>
    <property type="match status" value="1"/>
</dbReference>
<gene>
    <name evidence="2" type="primary">eis</name>
    <name evidence="2" type="ORF">GMJLKIPL_3362</name>
</gene>
<sequence length="187" mass="19465">MIQIRDERTTDGAARERLLDTCFGEARFTKTCERLREGRLPAEGLALAAVEDGRLVGTVRLWHVSAGPGRPALMLGPIAVAPGLQGAGLGGRLMREALARAADLGHRAVILVGDAPYYARFGFSAAATGALWLPGPFERERFLGLDLVPGALAGAAGLVQATGRRAPLPDLAALLAADAARPLPLAA</sequence>
<feature type="domain" description="N-acetyltransferase" evidence="1">
    <location>
        <begin position="2"/>
        <end position="144"/>
    </location>
</feature>
<evidence type="ECO:0000259" key="1">
    <source>
        <dbReference type="PROSITE" id="PS51186"/>
    </source>
</evidence>